<gene>
    <name evidence="1" type="ORF">FOZ62_020886</name>
</gene>
<evidence type="ECO:0000313" key="1">
    <source>
        <dbReference type="EMBL" id="KAF4703294.1"/>
    </source>
</evidence>
<dbReference type="GO" id="GO:0003924">
    <property type="term" value="F:GTPase activity"/>
    <property type="evidence" value="ECO:0007669"/>
    <property type="project" value="InterPro"/>
</dbReference>
<reference evidence="1 2" key="1">
    <citation type="submission" date="2020-04" db="EMBL/GenBank/DDBJ databases">
        <title>Perkinsus olseni comparative genomics.</title>
        <authorList>
            <person name="Bogema D.R."/>
        </authorList>
    </citation>
    <scope>NUCLEOTIDE SEQUENCE [LARGE SCALE GENOMIC DNA]</scope>
    <source>
        <strain evidence="1">ATCC PRA-205</strain>
    </source>
</reference>
<sequence>MVKCRCRYIYGSDAVLLVYDITSYQSFQDLNDWLQLVEGAMGSQGAEAKMNPP</sequence>
<dbReference type="EMBL" id="JABANM010032222">
    <property type="protein sequence ID" value="KAF4703294.1"/>
    <property type="molecule type" value="Genomic_DNA"/>
</dbReference>
<organism evidence="1 2">
    <name type="scientific">Perkinsus olseni</name>
    <name type="common">Perkinsus atlanticus</name>
    <dbReference type="NCBI Taxonomy" id="32597"/>
    <lineage>
        <taxon>Eukaryota</taxon>
        <taxon>Sar</taxon>
        <taxon>Alveolata</taxon>
        <taxon>Perkinsozoa</taxon>
        <taxon>Perkinsea</taxon>
        <taxon>Perkinsida</taxon>
        <taxon>Perkinsidae</taxon>
        <taxon>Perkinsus</taxon>
    </lineage>
</organism>
<dbReference type="InterPro" id="IPR027417">
    <property type="entry name" value="P-loop_NTPase"/>
</dbReference>
<comment type="caution">
    <text evidence="1">The sequence shown here is derived from an EMBL/GenBank/DDBJ whole genome shotgun (WGS) entry which is preliminary data.</text>
</comment>
<protein>
    <submittedName>
        <fullName evidence="1">Uncharacterized protein</fullName>
    </submittedName>
</protein>
<dbReference type="InterPro" id="IPR001806">
    <property type="entry name" value="Small_GTPase"/>
</dbReference>
<dbReference type="Pfam" id="PF00071">
    <property type="entry name" value="Ras"/>
    <property type="match status" value="1"/>
</dbReference>
<evidence type="ECO:0000313" key="2">
    <source>
        <dbReference type="Proteomes" id="UP000574390"/>
    </source>
</evidence>
<name>A0A7J6Q430_PEROL</name>
<accession>A0A7J6Q430</accession>
<proteinExistence type="predicted"/>
<feature type="non-terminal residue" evidence="1">
    <location>
        <position position="1"/>
    </location>
</feature>
<dbReference type="AlphaFoldDB" id="A0A7J6Q430"/>
<dbReference type="Proteomes" id="UP000574390">
    <property type="component" value="Unassembled WGS sequence"/>
</dbReference>
<dbReference type="GO" id="GO:0005525">
    <property type="term" value="F:GTP binding"/>
    <property type="evidence" value="ECO:0007669"/>
    <property type="project" value="InterPro"/>
</dbReference>
<dbReference type="Gene3D" id="3.40.50.300">
    <property type="entry name" value="P-loop containing nucleotide triphosphate hydrolases"/>
    <property type="match status" value="1"/>
</dbReference>
<dbReference type="SUPFAM" id="SSF52540">
    <property type="entry name" value="P-loop containing nucleoside triphosphate hydrolases"/>
    <property type="match status" value="1"/>
</dbReference>